<feature type="compositionally biased region" description="Basic and acidic residues" evidence="4">
    <location>
        <begin position="1064"/>
        <end position="1090"/>
    </location>
</feature>
<feature type="compositionally biased region" description="Polar residues" evidence="4">
    <location>
        <begin position="1052"/>
        <end position="1063"/>
    </location>
</feature>
<feature type="region of interest" description="Disordered" evidence="4">
    <location>
        <begin position="613"/>
        <end position="667"/>
    </location>
</feature>
<feature type="region of interest" description="Disordered" evidence="4">
    <location>
        <begin position="755"/>
        <end position="792"/>
    </location>
</feature>
<feature type="compositionally biased region" description="Low complexity" evidence="4">
    <location>
        <begin position="755"/>
        <end position="783"/>
    </location>
</feature>
<dbReference type="Proteomes" id="UP000030678">
    <property type="component" value="Unassembled WGS sequence"/>
</dbReference>
<feature type="compositionally biased region" description="Basic and acidic residues" evidence="4">
    <location>
        <begin position="902"/>
        <end position="914"/>
    </location>
</feature>
<evidence type="ECO:0000256" key="1">
    <source>
        <dbReference type="ARBA" id="ARBA00003798"/>
    </source>
</evidence>
<dbReference type="EMBL" id="KB822704">
    <property type="protein sequence ID" value="ETI25050.1"/>
    <property type="molecule type" value="Genomic_DNA"/>
</dbReference>
<evidence type="ECO:0000256" key="4">
    <source>
        <dbReference type="SAM" id="MobiDB-lite"/>
    </source>
</evidence>
<evidence type="ECO:0000259" key="5">
    <source>
        <dbReference type="PROSITE" id="PS51834"/>
    </source>
</evidence>
<evidence type="ECO:0000256" key="2">
    <source>
        <dbReference type="ARBA" id="ARBA00018706"/>
    </source>
</evidence>
<sequence length="1123" mass="122555">MQANGHRLSAVARRRLLQTSVSAGSTSSTLSPAEPVDAEQKGVTAKADSTKPDESTSQDDGIEVANQFSTLVEASAVEFSSSREVEQLPGNSSRIRLSRGQKCVVLGTCVLWVKQGSVFIYGAVLSASPTTYRIYAPSSHALPSIEAMTSLAELQLDPLSDGIDDLPIAGTGVQWAPPGVKHSASPFYVLGHSFELDLKAPRRLRELNTDPWRALLANVVDYDTASPPRVLICGRRSSGLSTLVRCITNRLLAKQVTSSKSAHMTGVTLVDLDTNTPEFAPPGVISLVTVRDLVFGPPFTHLMPPSKADTDPVLKQHFLGDINAIDLADWHLARVYDLLDLERDSQPRGKNAPVVIVLPKWLNDVDPSIASKLWNKMSPTQIVCLDPSPTSPHLEPWRLVAARDNCAIYQMPVQVFDRIPAVREHNLQLQSYFHLEDSHTRRQFWSETPILATTSRTATLPYRGDGGLVCVIILSGGHVALEDTYEALDGSLVALVAVPKPETLVNEDSGLNTDSLGDTFQSGEVRRTEEDLPRWQEHAGVENFFPFRAQHSFCLGLAIVQEIDVANREISLITGPGLALTHFCEAHGPKSVLCTQVLPLECAVCLPPSPPLRASSSTDSFNTKVNDSSLESSQDLRVPPTLRKTDTNSTLPTDFSGASTNVDSEPESPIIEKHPLFQPVDQKQTCAPQWRYGRNQGETCASCTFSVPRAVAEQLPAGAPGSKRADGAGTANTGPPVLRSREFVCLREKKRRNSSVQASYDSKSSSYGSSVVSSTLSQTSSRPQSHHSDDCHDHTVTYLTAKSPVDPESYAQLRASVIRTLSCELLPRGMSDGPFCFGDSNTGYTIAYVFRLTDPKARGRRRAYAFLALAGKDASRAFQACPMLWDSFKRMAKGIETAAQKNQDRQREREEKVSADANRAGARHYTPVSSFLTSRTMDPAGHPRRAGQATPRSLAEIVGDENIFAFLHQYFVAILRCLGDQFGGTPLVEQPSVFQSTSEEAPQFNKADVVGERKNRNATNIPSPGPEDIESLRGEDATPTPQHYQMRPTKTWPLQQMQPSKTSTPKEDSNEDLDLGKAEPRKNLAEKDKNKAITGTTLSLRKSNPQCAVALAVNETAQRQVVV</sequence>
<dbReference type="InterPro" id="IPR037520">
    <property type="entry name" value="Folliculin/SMCR8_longin"/>
</dbReference>
<dbReference type="PROSITE" id="PS51834">
    <property type="entry name" value="DENN_FLCN_SMCR8"/>
    <property type="match status" value="1"/>
</dbReference>
<evidence type="ECO:0000256" key="3">
    <source>
        <dbReference type="ARBA" id="ARBA00019824"/>
    </source>
</evidence>
<comment type="function">
    <text evidence="1">Polynucleotide 5'-kinase involved in rRNA processing.</text>
</comment>
<dbReference type="AlphaFoldDB" id="V9DDX3"/>
<dbReference type="RefSeq" id="XP_008726986.1">
    <property type="nucleotide sequence ID" value="XM_008728764.1"/>
</dbReference>
<dbReference type="InterPro" id="IPR032319">
    <property type="entry name" value="CLP1_P"/>
</dbReference>
<accession>V9DDX3</accession>
<dbReference type="Pfam" id="PF11704">
    <property type="entry name" value="Folliculin"/>
    <property type="match status" value="1"/>
</dbReference>
<feature type="region of interest" description="Disordered" evidence="4">
    <location>
        <begin position="898"/>
        <end position="919"/>
    </location>
</feature>
<feature type="compositionally biased region" description="Polar residues" evidence="4">
    <location>
        <begin position="618"/>
        <end position="635"/>
    </location>
</feature>
<dbReference type="GO" id="GO:0005096">
    <property type="term" value="F:GTPase activator activity"/>
    <property type="evidence" value="ECO:0007669"/>
    <property type="project" value="InterPro"/>
</dbReference>
<dbReference type="OrthoDB" id="5599713at2759"/>
<dbReference type="HOGENOM" id="CLU_280056_0_0_1"/>
<feature type="domain" description="UDENN FLCN/SMCR8-type" evidence="5">
    <location>
        <begin position="780"/>
        <end position="1123"/>
    </location>
</feature>
<feature type="region of interest" description="Disordered" evidence="4">
    <location>
        <begin position="717"/>
        <end position="743"/>
    </location>
</feature>
<feature type="region of interest" description="Disordered" evidence="4">
    <location>
        <begin position="20"/>
        <end position="61"/>
    </location>
</feature>
<dbReference type="InterPro" id="IPR021713">
    <property type="entry name" value="Folliculin"/>
</dbReference>
<organism evidence="6 7">
    <name type="scientific">Cladophialophora carrionii CBS 160.54</name>
    <dbReference type="NCBI Taxonomy" id="1279043"/>
    <lineage>
        <taxon>Eukaryota</taxon>
        <taxon>Fungi</taxon>
        <taxon>Dikarya</taxon>
        <taxon>Ascomycota</taxon>
        <taxon>Pezizomycotina</taxon>
        <taxon>Eurotiomycetes</taxon>
        <taxon>Chaetothyriomycetidae</taxon>
        <taxon>Chaetothyriales</taxon>
        <taxon>Herpotrichiellaceae</taxon>
        <taxon>Cladophialophora</taxon>
    </lineage>
</organism>
<protein>
    <recommendedName>
        <fullName evidence="3">Polynucleotide 5'-hydroxyl-kinase GRC3</fullName>
    </recommendedName>
    <alternativeName>
        <fullName evidence="2">Polynucleotide 5'-hydroxyl-kinase grc3</fullName>
    </alternativeName>
</protein>
<proteinExistence type="predicted"/>
<evidence type="ECO:0000313" key="7">
    <source>
        <dbReference type="Proteomes" id="UP000030678"/>
    </source>
</evidence>
<feature type="compositionally biased region" description="Polar residues" evidence="4">
    <location>
        <begin position="647"/>
        <end position="663"/>
    </location>
</feature>
<dbReference type="InterPro" id="IPR027417">
    <property type="entry name" value="P-loop_NTPase"/>
</dbReference>
<evidence type="ECO:0000313" key="6">
    <source>
        <dbReference type="EMBL" id="ETI25050.1"/>
    </source>
</evidence>
<name>V9DDX3_9EURO</name>
<dbReference type="VEuPathDB" id="FungiDB:G647_04420"/>
<dbReference type="GO" id="GO:1904263">
    <property type="term" value="P:positive regulation of TORC1 signaling"/>
    <property type="evidence" value="ECO:0007669"/>
    <property type="project" value="TreeGrafter"/>
</dbReference>
<dbReference type="GeneID" id="19982913"/>
<reference evidence="6 7" key="1">
    <citation type="submission" date="2013-03" db="EMBL/GenBank/DDBJ databases">
        <title>The Genome Sequence of Cladophialophora carrionii CBS 160.54.</title>
        <authorList>
            <consortium name="The Broad Institute Genomics Platform"/>
            <person name="Cuomo C."/>
            <person name="de Hoog S."/>
            <person name="Gorbushina A."/>
            <person name="Walker B."/>
            <person name="Young S.K."/>
            <person name="Zeng Q."/>
            <person name="Gargeya S."/>
            <person name="Fitzgerald M."/>
            <person name="Haas B."/>
            <person name="Abouelleil A."/>
            <person name="Allen A.W."/>
            <person name="Alvarado L."/>
            <person name="Arachchi H.M."/>
            <person name="Berlin A.M."/>
            <person name="Chapman S.B."/>
            <person name="Gainer-Dewar J."/>
            <person name="Goldberg J."/>
            <person name="Griggs A."/>
            <person name="Gujja S."/>
            <person name="Hansen M."/>
            <person name="Howarth C."/>
            <person name="Imamovic A."/>
            <person name="Ireland A."/>
            <person name="Larimer J."/>
            <person name="McCowan C."/>
            <person name="Murphy C."/>
            <person name="Pearson M."/>
            <person name="Poon T.W."/>
            <person name="Priest M."/>
            <person name="Roberts A."/>
            <person name="Saif S."/>
            <person name="Shea T."/>
            <person name="Sisk P."/>
            <person name="Sykes S."/>
            <person name="Wortman J."/>
            <person name="Nusbaum C."/>
            <person name="Birren B."/>
        </authorList>
    </citation>
    <scope>NUCLEOTIDE SEQUENCE [LARGE SCALE GENOMIC DNA]</scope>
    <source>
        <strain evidence="6 7">CBS 160.54</strain>
    </source>
</reference>
<gene>
    <name evidence="6" type="ORF">G647_04420</name>
</gene>
<dbReference type="InterPro" id="IPR037521">
    <property type="entry name" value="FLCN/SMCR8_DENN"/>
</dbReference>
<dbReference type="PANTHER" id="PTHR31441:SF2">
    <property type="entry name" value="FOLLICULIN"/>
    <property type="match status" value="1"/>
</dbReference>
<dbReference type="GO" id="GO:0005829">
    <property type="term" value="C:cytosol"/>
    <property type="evidence" value="ECO:0007669"/>
    <property type="project" value="TreeGrafter"/>
</dbReference>
<dbReference type="Pfam" id="PF16575">
    <property type="entry name" value="CLP1_P"/>
    <property type="match status" value="1"/>
</dbReference>
<dbReference type="PANTHER" id="PTHR31441">
    <property type="entry name" value="FOLLICULIN FAMILY MEMBER"/>
    <property type="match status" value="1"/>
</dbReference>
<dbReference type="Gene3D" id="3.40.50.300">
    <property type="entry name" value="P-loop containing nucleotide triphosphate hydrolases"/>
    <property type="match status" value="1"/>
</dbReference>
<feature type="compositionally biased region" description="Low complexity" evidence="4">
    <location>
        <begin position="20"/>
        <end position="31"/>
    </location>
</feature>
<feature type="region of interest" description="Disordered" evidence="4">
    <location>
        <begin position="993"/>
        <end position="1090"/>
    </location>
</feature>